<accession>A0A916NS31</accession>
<dbReference type="PANTHER" id="PTHR47691">
    <property type="entry name" value="REGULATOR-RELATED"/>
    <property type="match status" value="1"/>
</dbReference>
<protein>
    <recommendedName>
        <fullName evidence="1">HTH cro/C1-type domain-containing protein</fullName>
    </recommendedName>
</protein>
<dbReference type="Pfam" id="PF00931">
    <property type="entry name" value="NB-ARC"/>
    <property type="match status" value="1"/>
</dbReference>
<comment type="caution">
    <text evidence="2">The sequence shown here is derived from an EMBL/GenBank/DDBJ whole genome shotgun (WGS) entry which is preliminary data.</text>
</comment>
<dbReference type="InterPro" id="IPR001387">
    <property type="entry name" value="Cro/C1-type_HTH"/>
</dbReference>
<name>A0A916NS31_9BACL</name>
<dbReference type="GO" id="GO:0043531">
    <property type="term" value="F:ADP binding"/>
    <property type="evidence" value="ECO:0007669"/>
    <property type="project" value="InterPro"/>
</dbReference>
<feature type="domain" description="HTH cro/C1-type" evidence="1">
    <location>
        <begin position="15"/>
        <end position="74"/>
    </location>
</feature>
<evidence type="ECO:0000259" key="1">
    <source>
        <dbReference type="PROSITE" id="PS50943"/>
    </source>
</evidence>
<dbReference type="PROSITE" id="PS50943">
    <property type="entry name" value="HTH_CROC1"/>
    <property type="match status" value="1"/>
</dbReference>
<proteinExistence type="predicted"/>
<keyword evidence="3" id="KW-1185">Reference proteome</keyword>
<dbReference type="InterPro" id="IPR002182">
    <property type="entry name" value="NB-ARC"/>
</dbReference>
<gene>
    <name evidence="2" type="ORF">PAESOLCIP111_06381</name>
</gene>
<dbReference type="RefSeq" id="WP_218096041.1">
    <property type="nucleotide sequence ID" value="NZ_CAJVAS010000063.1"/>
</dbReference>
<dbReference type="Proteomes" id="UP000693672">
    <property type="component" value="Unassembled WGS sequence"/>
</dbReference>
<evidence type="ECO:0000313" key="2">
    <source>
        <dbReference type="EMBL" id="CAG7651748.1"/>
    </source>
</evidence>
<evidence type="ECO:0000313" key="3">
    <source>
        <dbReference type="Proteomes" id="UP000693672"/>
    </source>
</evidence>
<dbReference type="Pfam" id="PF01381">
    <property type="entry name" value="HTH_3"/>
    <property type="match status" value="1"/>
</dbReference>
<dbReference type="PANTHER" id="PTHR47691:SF3">
    <property type="entry name" value="HTH-TYPE TRANSCRIPTIONAL REGULATOR RV0890C-RELATED"/>
    <property type="match status" value="1"/>
</dbReference>
<dbReference type="SMART" id="SM00530">
    <property type="entry name" value="HTH_XRE"/>
    <property type="match status" value="1"/>
</dbReference>
<organism evidence="2 3">
    <name type="scientific">Paenibacillus solanacearum</name>
    <dbReference type="NCBI Taxonomy" id="2048548"/>
    <lineage>
        <taxon>Bacteria</taxon>
        <taxon>Bacillati</taxon>
        <taxon>Bacillota</taxon>
        <taxon>Bacilli</taxon>
        <taxon>Bacillales</taxon>
        <taxon>Paenibacillaceae</taxon>
        <taxon>Paenibacillus</taxon>
    </lineage>
</organism>
<dbReference type="AlphaFoldDB" id="A0A916NS31"/>
<sequence length="852" mass="95194">MPEKSDYREWPEEMIRRLRQRLRANGKPKLRQSDLARSIGVDTRTIQQWEIGERLPSAHNLQKLIQVLLDEEIWLAGLEKEEAKKLWETVGYFHDQRSGHARLYPVFDEKWFDGVLAATGSSRYEPLPDIPARQQERATRRMTTNIQARSFALIGRRQEIKGISEVLANAPLVTLVGPGGCGKTRLACQIATELLSGYSDGVWLVELASVQESDEMGPIRVLASLLGARERQGYTLVDVISDILRDKQMLFVLDNCEHLLEASAELAELLLSASSSITVLATSREPLGLMEERAWSVPPLAYPDSEDTAASMALESVMSFEAVQLFVERARMADTRFTVSHDDISYLVRICERLQGIPLSLELAASRINLLSLREIEERLSDMLALLSSGKRKGAIRHQSLYATVAWSYELLSEKEKSMLQQLSVFSGYFDLEAVEAICANCVVKAASGGAEPRICREEVLDLVASLVNKSLIATADTTRQGGKRRLFLHESIRQFAVGAWLKDGNKVGNTSIRYNHAAYYRGITKQAGARFRSVEREDALSVIRQGYSDIIAALDWSCSRVEAKPIALSIASDMYYYWLHSGVLHEGIARLRQVIQACQDHSAHPDYAKLSHGLGVLLWVLGDSIQARSYARMSMDGAKELGSAILLASNLRLLAQIALQHGELSEAEGYATTGVQLVRDQGDQWQLASALSALGNLHNVCGDFEQAERVLSESVVLFEKVKDYWELTGPLRTLGYMALHKREVDSAVELFRRSIAACQRFQGEWFLARGLEGLACSLCFKGGWAKAAVLLGASESMREKLGSPIHPHYRDIYDQTMETLERECEPELRLEAWNRGRGMTREQTIVCALEG</sequence>
<dbReference type="EMBL" id="CAJVAS010000063">
    <property type="protein sequence ID" value="CAG7651748.1"/>
    <property type="molecule type" value="Genomic_DNA"/>
</dbReference>
<dbReference type="CDD" id="cd00093">
    <property type="entry name" value="HTH_XRE"/>
    <property type="match status" value="1"/>
</dbReference>
<reference evidence="2" key="1">
    <citation type="submission" date="2021-06" db="EMBL/GenBank/DDBJ databases">
        <authorList>
            <person name="Criscuolo A."/>
        </authorList>
    </citation>
    <scope>NUCLEOTIDE SEQUENCE</scope>
    <source>
        <strain evidence="2">CIP111600</strain>
    </source>
</reference>